<dbReference type="Gene3D" id="1.10.10.160">
    <property type="match status" value="1"/>
</dbReference>
<dbReference type="GO" id="GO:0003677">
    <property type="term" value="F:DNA binding"/>
    <property type="evidence" value="ECO:0007669"/>
    <property type="project" value="InterPro"/>
</dbReference>
<dbReference type="AlphaFoldDB" id="F8A0F2"/>
<evidence type="ECO:0000256" key="9">
    <source>
        <dbReference type="ARBA" id="ARBA00048988"/>
    </source>
</evidence>
<dbReference type="HOGENOM" id="CLU_004585_5_6_11"/>
<dbReference type="RefSeq" id="WP_013883015.1">
    <property type="nucleotide sequence ID" value="NC_015671.1"/>
</dbReference>
<feature type="domain" description="HRDC" evidence="12">
    <location>
        <begin position="590"/>
        <end position="670"/>
    </location>
</feature>
<comment type="similarity">
    <text evidence="1">Belongs to the helicase family. UvrD subfamily.</text>
</comment>
<evidence type="ECO:0000259" key="12">
    <source>
        <dbReference type="PROSITE" id="PS50967"/>
    </source>
</evidence>
<dbReference type="SMART" id="SM00341">
    <property type="entry name" value="HRDC"/>
    <property type="match status" value="1"/>
</dbReference>
<dbReference type="PROSITE" id="PS51217">
    <property type="entry name" value="UVRD_HELICASE_CTER"/>
    <property type="match status" value="1"/>
</dbReference>
<dbReference type="Gene3D" id="1.10.486.10">
    <property type="entry name" value="PCRA, domain 4"/>
    <property type="match status" value="2"/>
</dbReference>
<dbReference type="PROSITE" id="PS51198">
    <property type="entry name" value="UVRD_HELICASE_ATP_BIND"/>
    <property type="match status" value="1"/>
</dbReference>
<dbReference type="KEGG" id="cga:Celgi_0977"/>
<evidence type="ECO:0000256" key="10">
    <source>
        <dbReference type="PROSITE-ProRule" id="PRU00560"/>
    </source>
</evidence>
<dbReference type="InterPro" id="IPR002121">
    <property type="entry name" value="HRDC_dom"/>
</dbReference>
<dbReference type="FunFam" id="3.40.50.300:FF:001181">
    <property type="entry name" value="DNA helicase"/>
    <property type="match status" value="1"/>
</dbReference>
<dbReference type="GO" id="GO:0016887">
    <property type="term" value="F:ATP hydrolysis activity"/>
    <property type="evidence" value="ECO:0007669"/>
    <property type="project" value="RHEA"/>
</dbReference>
<dbReference type="eggNOG" id="COG0210">
    <property type="taxonomic scope" value="Bacteria"/>
</dbReference>
<dbReference type="EMBL" id="CP002665">
    <property type="protein sequence ID" value="AEI11496.1"/>
    <property type="molecule type" value="Genomic_DNA"/>
</dbReference>
<evidence type="ECO:0000259" key="13">
    <source>
        <dbReference type="PROSITE" id="PS51198"/>
    </source>
</evidence>
<keyword evidence="5 10" id="KW-0067">ATP-binding</keyword>
<keyword evidence="2 10" id="KW-0547">Nucleotide-binding</keyword>
<dbReference type="PROSITE" id="PS50967">
    <property type="entry name" value="HRDC"/>
    <property type="match status" value="1"/>
</dbReference>
<dbReference type="Gene3D" id="3.40.50.300">
    <property type="entry name" value="P-loop containing nucleotide triphosphate hydrolases"/>
    <property type="match status" value="3"/>
</dbReference>
<dbReference type="InterPro" id="IPR014017">
    <property type="entry name" value="DNA_helicase_UvrD-like_C"/>
</dbReference>
<evidence type="ECO:0000256" key="3">
    <source>
        <dbReference type="ARBA" id="ARBA00022801"/>
    </source>
</evidence>
<dbReference type="GO" id="GO:0033202">
    <property type="term" value="C:DNA helicase complex"/>
    <property type="evidence" value="ECO:0007669"/>
    <property type="project" value="TreeGrafter"/>
</dbReference>
<sequence length="673" mass="72332">MSPDDLLAALDPEQRAVATALRGPVCVLAGAGTGKTRALTHRIAYGIRTGVYRPDHVLAVTFTARAAGEMRTRLRTLGAGGVQARTFHAAALRQLSYFWPKVVGGAPPRIAEAKAQLVAEAARRVGLPSDRTGVRDLAAEVEWAKVSLVVPDEYALAAAAVDRVVPGGHDASAVARLMTAYEQVKDERGVIDFEDVLLLLAAMLAERADVGDQVRGQYRHFVVDEYQDVSPLQQYLLDQWLGGRRELCVVGDPSQTIYSFAGATPHHLLSFTRVHPEAQVVRLVRDYRSTPQVVELANRVIVAGATERGGSAPLELRAQRPDGPQVRWAAYADDEAEAAGVAAAAARLVADGVPAREIAVLYRTNAQSEAFEEALSAAGVPYQVRGGERFFARRDVREAIVYLRGGARAADVDVPLPEAARDLLRNAGWTDQAPATRGAARERWEALTALARLADEVDARVRDEGRTATVADLVTELDERAAAQHAPAVDGVTLASLHAAKGLEWDAVFLTGLSEGLLPTALAETPDAIAEERRLLYVGVTRAREHLQLSYARSRLPGGRPNRRASRFLEGLWPGSSPRAAARRQDAEEDPRTTLTTAVLLRWREQRAAELGVAPGRVLATHVLHAVAQRRPGTRAELAQVPGIGAQTLARLGDDIVAAVLDATGAPARPGPR</sequence>
<keyword evidence="3 10" id="KW-0378">Hydrolase</keyword>
<evidence type="ECO:0000313" key="15">
    <source>
        <dbReference type="EMBL" id="AEI11496.1"/>
    </source>
</evidence>
<feature type="region of interest" description="Disordered" evidence="11">
    <location>
        <begin position="572"/>
        <end position="591"/>
    </location>
</feature>
<dbReference type="Gene3D" id="1.10.150.80">
    <property type="entry name" value="HRDC domain"/>
    <property type="match status" value="1"/>
</dbReference>
<name>F8A0F2_CELGA</name>
<feature type="domain" description="UvrD-like helicase ATP-binding" evidence="13">
    <location>
        <begin position="8"/>
        <end position="290"/>
    </location>
</feature>
<dbReference type="Pfam" id="PF00570">
    <property type="entry name" value="HRDC"/>
    <property type="match status" value="1"/>
</dbReference>
<dbReference type="Pfam" id="PF13361">
    <property type="entry name" value="UvrD_C"/>
    <property type="match status" value="2"/>
</dbReference>
<evidence type="ECO:0000259" key="14">
    <source>
        <dbReference type="PROSITE" id="PS51217"/>
    </source>
</evidence>
<evidence type="ECO:0000256" key="8">
    <source>
        <dbReference type="ARBA" id="ARBA00034808"/>
    </source>
</evidence>
<evidence type="ECO:0000256" key="7">
    <source>
        <dbReference type="ARBA" id="ARBA00034617"/>
    </source>
</evidence>
<dbReference type="InterPro" id="IPR014016">
    <property type="entry name" value="UvrD-like_ATP-bd"/>
</dbReference>
<comment type="catalytic activity">
    <reaction evidence="9">
        <text>ATP + H2O = ADP + phosphate + H(+)</text>
        <dbReference type="Rhea" id="RHEA:13065"/>
        <dbReference type="ChEBI" id="CHEBI:15377"/>
        <dbReference type="ChEBI" id="CHEBI:15378"/>
        <dbReference type="ChEBI" id="CHEBI:30616"/>
        <dbReference type="ChEBI" id="CHEBI:43474"/>
        <dbReference type="ChEBI" id="CHEBI:456216"/>
        <dbReference type="EC" id="5.6.2.4"/>
    </reaction>
</comment>
<dbReference type="InterPro" id="IPR013986">
    <property type="entry name" value="DExx_box_DNA_helicase_dom_sf"/>
</dbReference>
<evidence type="ECO:0000256" key="4">
    <source>
        <dbReference type="ARBA" id="ARBA00022806"/>
    </source>
</evidence>
<dbReference type="Proteomes" id="UP000000485">
    <property type="component" value="Chromosome"/>
</dbReference>
<dbReference type="EC" id="5.6.2.4" evidence="8"/>
<dbReference type="GO" id="GO:0005524">
    <property type="term" value="F:ATP binding"/>
    <property type="evidence" value="ECO:0007669"/>
    <property type="project" value="UniProtKB-UniRule"/>
</dbReference>
<dbReference type="InterPro" id="IPR000212">
    <property type="entry name" value="DNA_helicase_UvrD/REP"/>
</dbReference>
<comment type="catalytic activity">
    <reaction evidence="7">
        <text>Couples ATP hydrolysis with the unwinding of duplex DNA by translocating in the 3'-5' direction.</text>
        <dbReference type="EC" id="5.6.2.4"/>
    </reaction>
</comment>
<keyword evidence="6" id="KW-0413">Isomerase</keyword>
<dbReference type="InterPro" id="IPR027417">
    <property type="entry name" value="P-loop_NTPase"/>
</dbReference>
<evidence type="ECO:0000313" key="16">
    <source>
        <dbReference type="Proteomes" id="UP000000485"/>
    </source>
</evidence>
<dbReference type="CDD" id="cd17932">
    <property type="entry name" value="DEXQc_UvrD"/>
    <property type="match status" value="1"/>
</dbReference>
<dbReference type="OrthoDB" id="9806690at2"/>
<keyword evidence="16" id="KW-1185">Reference proteome</keyword>
<accession>F8A0F2</accession>
<evidence type="ECO:0000256" key="1">
    <source>
        <dbReference type="ARBA" id="ARBA00009922"/>
    </source>
</evidence>
<evidence type="ECO:0000256" key="2">
    <source>
        <dbReference type="ARBA" id="ARBA00022741"/>
    </source>
</evidence>
<evidence type="ECO:0000256" key="11">
    <source>
        <dbReference type="SAM" id="MobiDB-lite"/>
    </source>
</evidence>
<protein>
    <recommendedName>
        <fullName evidence="8">DNA 3'-5' helicase</fullName>
        <ecNumber evidence="8">5.6.2.4</ecNumber>
    </recommendedName>
</protein>
<dbReference type="InterPro" id="IPR010997">
    <property type="entry name" value="HRDC-like_sf"/>
</dbReference>
<dbReference type="SUPFAM" id="SSF47819">
    <property type="entry name" value="HRDC-like"/>
    <property type="match status" value="1"/>
</dbReference>
<dbReference type="GO" id="GO:0043138">
    <property type="term" value="F:3'-5' DNA helicase activity"/>
    <property type="evidence" value="ECO:0007669"/>
    <property type="project" value="UniProtKB-EC"/>
</dbReference>
<dbReference type="PANTHER" id="PTHR11070:SF69">
    <property type="entry name" value="ATP-DEPENDENT DNA HELICASE UVRD2"/>
    <property type="match status" value="1"/>
</dbReference>
<evidence type="ECO:0000256" key="5">
    <source>
        <dbReference type="ARBA" id="ARBA00022840"/>
    </source>
</evidence>
<feature type="domain" description="UvrD-like helicase C-terminal" evidence="14">
    <location>
        <begin position="291"/>
        <end position="545"/>
    </location>
</feature>
<evidence type="ECO:0000256" key="6">
    <source>
        <dbReference type="ARBA" id="ARBA00023235"/>
    </source>
</evidence>
<gene>
    <name evidence="15" type="ordered locus">Celgi_0977</name>
</gene>
<dbReference type="GO" id="GO:0005829">
    <property type="term" value="C:cytosol"/>
    <property type="evidence" value="ECO:0007669"/>
    <property type="project" value="TreeGrafter"/>
</dbReference>
<reference evidence="16" key="1">
    <citation type="submission" date="2011-04" db="EMBL/GenBank/DDBJ databases">
        <title>Complete sequence of Cellvibrio gilvus ATCC 13127.</title>
        <authorList>
            <person name="Lucas S."/>
            <person name="Han J."/>
            <person name="Lapidus A."/>
            <person name="Cheng J.-F."/>
            <person name="Goodwin L."/>
            <person name="Pitluck S."/>
            <person name="Peters L."/>
            <person name="Munk A."/>
            <person name="Detter J.C."/>
            <person name="Han C."/>
            <person name="Tapia R."/>
            <person name="Land M."/>
            <person name="Hauser L."/>
            <person name="Kyrpides N."/>
            <person name="Ivanova N."/>
            <person name="Ovchinnikova G."/>
            <person name="Pagani I."/>
            <person name="Mead D."/>
            <person name="Brumm P."/>
            <person name="Woyke T."/>
        </authorList>
    </citation>
    <scope>NUCLEOTIDE SEQUENCE [LARGE SCALE GENOMIC DNA]</scope>
    <source>
        <strain evidence="16">ATCC 13127 / NRRL B-14078</strain>
    </source>
</reference>
<feature type="binding site" evidence="10">
    <location>
        <begin position="29"/>
        <end position="36"/>
    </location>
    <ligand>
        <name>ATP</name>
        <dbReference type="ChEBI" id="CHEBI:30616"/>
    </ligand>
</feature>
<dbReference type="Pfam" id="PF00580">
    <property type="entry name" value="UvrD-helicase"/>
    <property type="match status" value="1"/>
</dbReference>
<dbReference type="PANTHER" id="PTHR11070">
    <property type="entry name" value="UVRD / RECB / PCRA DNA HELICASE FAMILY MEMBER"/>
    <property type="match status" value="1"/>
</dbReference>
<dbReference type="SUPFAM" id="SSF52540">
    <property type="entry name" value="P-loop containing nucleoside triphosphate hydrolases"/>
    <property type="match status" value="1"/>
</dbReference>
<dbReference type="STRING" id="593907.Celgi_0977"/>
<dbReference type="GO" id="GO:0000725">
    <property type="term" value="P:recombinational repair"/>
    <property type="evidence" value="ECO:0007669"/>
    <property type="project" value="TreeGrafter"/>
</dbReference>
<dbReference type="InterPro" id="IPR044876">
    <property type="entry name" value="HRDC_dom_sf"/>
</dbReference>
<proteinExistence type="inferred from homology"/>
<organism evidence="15 16">
    <name type="scientific">Cellulomonas gilvus (strain ATCC 13127 / NRRL B-14078)</name>
    <name type="common">Cellvibrio gilvus</name>
    <dbReference type="NCBI Taxonomy" id="593907"/>
    <lineage>
        <taxon>Bacteria</taxon>
        <taxon>Bacillati</taxon>
        <taxon>Actinomycetota</taxon>
        <taxon>Actinomycetes</taxon>
        <taxon>Micrococcales</taxon>
        <taxon>Cellulomonadaceae</taxon>
        <taxon>Cellulomonas</taxon>
    </lineage>
</organism>
<keyword evidence="4 10" id="KW-0347">Helicase</keyword>
<dbReference type="CDD" id="cd18807">
    <property type="entry name" value="SF1_C_UvrD"/>
    <property type="match status" value="1"/>
</dbReference>